<proteinExistence type="predicted"/>
<dbReference type="Proteomes" id="UP000052015">
    <property type="component" value="Unassembled WGS sequence"/>
</dbReference>
<dbReference type="AlphaFoldDB" id="A0A0R3JUW6"/>
<organism evidence="1 2">
    <name type="scientific">Caloramator mitchellensis</name>
    <dbReference type="NCBI Taxonomy" id="908809"/>
    <lineage>
        <taxon>Bacteria</taxon>
        <taxon>Bacillati</taxon>
        <taxon>Bacillota</taxon>
        <taxon>Clostridia</taxon>
        <taxon>Eubacteriales</taxon>
        <taxon>Clostridiaceae</taxon>
        <taxon>Caloramator</taxon>
    </lineage>
</organism>
<evidence type="ECO:0000313" key="2">
    <source>
        <dbReference type="Proteomes" id="UP000052015"/>
    </source>
</evidence>
<protein>
    <submittedName>
        <fullName evidence="1">Uncharacterized protein</fullName>
    </submittedName>
</protein>
<gene>
    <name evidence="1" type="ORF">ABG79_00651</name>
</gene>
<evidence type="ECO:0000313" key="1">
    <source>
        <dbReference type="EMBL" id="KRQ87313.1"/>
    </source>
</evidence>
<reference evidence="1 2" key="1">
    <citation type="submission" date="2015-09" db="EMBL/GenBank/DDBJ databases">
        <title>Draft genome sequence of a Caloramator mitchellensis, a moderate thermophile from the Great Artesian Basin of Australia.</title>
        <authorList>
            <person name="Patel B.K."/>
        </authorList>
    </citation>
    <scope>NUCLEOTIDE SEQUENCE [LARGE SCALE GENOMIC DNA]</scope>
    <source>
        <strain evidence="1 2">VF08</strain>
    </source>
</reference>
<name>A0A0R3JUW6_CALMK</name>
<dbReference type="OrthoDB" id="9847110at2"/>
<dbReference type="EMBL" id="LKHP01000003">
    <property type="protein sequence ID" value="KRQ87313.1"/>
    <property type="molecule type" value="Genomic_DNA"/>
</dbReference>
<accession>A0A0R3JUW6</accession>
<dbReference type="RefSeq" id="WP_057977075.1">
    <property type="nucleotide sequence ID" value="NZ_LKHP01000003.1"/>
</dbReference>
<dbReference type="STRING" id="908809.ABG79_00651"/>
<comment type="caution">
    <text evidence="1">The sequence shown here is derived from an EMBL/GenBank/DDBJ whole genome shotgun (WGS) entry which is preliminary data.</text>
</comment>
<sequence length="135" mass="15726">MNKLQSIKEDIQRKVDGLERYEIESIKSIEHPIKRDLMSFNIVFSDKEKSVRYNVVGYENEKGEVGILIECPILTGIKDDLHIKENVNGFELEIKNFSKGKEALIKLNCKVKDDEFNFDMAMDTIIEHGINRMIY</sequence>
<keyword evidence="2" id="KW-1185">Reference proteome</keyword>